<accession>A0A5K3F024</accession>
<dbReference type="GO" id="GO:0060294">
    <property type="term" value="P:cilium movement involved in cell motility"/>
    <property type="evidence" value="ECO:0007669"/>
    <property type="project" value="InterPro"/>
</dbReference>
<keyword evidence="4" id="KW-0206">Cytoskeleton</keyword>
<keyword evidence="2" id="KW-0963">Cytoplasm</keyword>
<evidence type="ECO:0000256" key="3">
    <source>
        <dbReference type="ARBA" id="ARBA00023069"/>
    </source>
</evidence>
<evidence type="ECO:0000256" key="6">
    <source>
        <dbReference type="SAM" id="MobiDB-lite"/>
    </source>
</evidence>
<dbReference type="GO" id="GO:0001534">
    <property type="term" value="C:radial spoke"/>
    <property type="evidence" value="ECO:0007669"/>
    <property type="project" value="InterPro"/>
</dbReference>
<evidence type="ECO:0000313" key="7">
    <source>
        <dbReference type="WBParaSite" id="MCU_003907-RA"/>
    </source>
</evidence>
<name>A0A5K3F024_MESCO</name>
<sequence length="153" mass="16969">MEEEGEEEEEDEEEEGPDLLAPLDEDAPTKPLGDVSQSLQNAIPNPLGPVWNARPSTVLLPVNCAIAVLSNSQWPGAYAMARKEIFVNIYVGWGIKFLGANYQPPRLPPTSQQFDDEAVGLKETVDPTVQQEEEERLRKEARRLARAAEEVEG</sequence>
<reference evidence="7" key="1">
    <citation type="submission" date="2019-11" db="UniProtKB">
        <authorList>
            <consortium name="WormBaseParasite"/>
        </authorList>
    </citation>
    <scope>IDENTIFICATION</scope>
</reference>
<dbReference type="AlphaFoldDB" id="A0A5K3F024"/>
<dbReference type="GO" id="GO:0035082">
    <property type="term" value="P:axoneme assembly"/>
    <property type="evidence" value="ECO:0007669"/>
    <property type="project" value="TreeGrafter"/>
</dbReference>
<feature type="compositionally biased region" description="Acidic residues" evidence="6">
    <location>
        <begin position="1"/>
        <end position="17"/>
    </location>
</feature>
<evidence type="ECO:0000256" key="1">
    <source>
        <dbReference type="ARBA" id="ARBA00004430"/>
    </source>
</evidence>
<evidence type="ECO:0000256" key="4">
    <source>
        <dbReference type="ARBA" id="ARBA00023212"/>
    </source>
</evidence>
<protein>
    <submittedName>
        <fullName evidence="7">DUF1995 domain-containing protein</fullName>
    </submittedName>
</protein>
<keyword evidence="5" id="KW-0966">Cell projection</keyword>
<dbReference type="Pfam" id="PF04712">
    <property type="entry name" value="Radial_spoke"/>
    <property type="match status" value="1"/>
</dbReference>
<dbReference type="WBParaSite" id="MCU_003907-RA">
    <property type="protein sequence ID" value="MCU_003907-RA"/>
    <property type="gene ID" value="MCU_003907"/>
</dbReference>
<comment type="subcellular location">
    <subcellularLocation>
        <location evidence="1">Cytoplasm</location>
        <location evidence="1">Cytoskeleton</location>
        <location evidence="1">Cilium axoneme</location>
    </subcellularLocation>
</comment>
<dbReference type="PANTHER" id="PTHR13159:SF0">
    <property type="entry name" value="RADIAL SPOKE HEAD 6 HOMOLOG A"/>
    <property type="match status" value="1"/>
</dbReference>
<organism evidence="7">
    <name type="scientific">Mesocestoides corti</name>
    <name type="common">Flatworm</name>
    <dbReference type="NCBI Taxonomy" id="53468"/>
    <lineage>
        <taxon>Eukaryota</taxon>
        <taxon>Metazoa</taxon>
        <taxon>Spiralia</taxon>
        <taxon>Lophotrochozoa</taxon>
        <taxon>Platyhelminthes</taxon>
        <taxon>Cestoda</taxon>
        <taxon>Eucestoda</taxon>
        <taxon>Cyclophyllidea</taxon>
        <taxon>Mesocestoididae</taxon>
        <taxon>Mesocestoides</taxon>
    </lineage>
</organism>
<proteinExistence type="predicted"/>
<evidence type="ECO:0000256" key="2">
    <source>
        <dbReference type="ARBA" id="ARBA00022490"/>
    </source>
</evidence>
<dbReference type="InterPro" id="IPR006802">
    <property type="entry name" value="Radial_spoke"/>
</dbReference>
<feature type="region of interest" description="Disordered" evidence="6">
    <location>
        <begin position="1"/>
        <end position="40"/>
    </location>
</feature>
<evidence type="ECO:0000256" key="5">
    <source>
        <dbReference type="ARBA" id="ARBA00023273"/>
    </source>
</evidence>
<dbReference type="PANTHER" id="PTHR13159">
    <property type="entry name" value="RADIAL SPOKEHEAD-RELATED"/>
    <property type="match status" value="1"/>
</dbReference>
<keyword evidence="3" id="KW-0969">Cilium</keyword>